<proteinExistence type="predicted"/>
<evidence type="ECO:0000313" key="2">
    <source>
        <dbReference type="Proteomes" id="UP000593573"/>
    </source>
</evidence>
<keyword evidence="2" id="KW-1185">Reference proteome</keyword>
<comment type="caution">
    <text evidence="1">The sequence shown here is derived from an EMBL/GenBank/DDBJ whole genome shotgun (WGS) entry which is preliminary data.</text>
</comment>
<feature type="non-terminal residue" evidence="1">
    <location>
        <position position="104"/>
    </location>
</feature>
<organism evidence="1 2">
    <name type="scientific">Gossypium klotzschianum</name>
    <dbReference type="NCBI Taxonomy" id="34286"/>
    <lineage>
        <taxon>Eukaryota</taxon>
        <taxon>Viridiplantae</taxon>
        <taxon>Streptophyta</taxon>
        <taxon>Embryophyta</taxon>
        <taxon>Tracheophyta</taxon>
        <taxon>Spermatophyta</taxon>
        <taxon>Magnoliopsida</taxon>
        <taxon>eudicotyledons</taxon>
        <taxon>Gunneridae</taxon>
        <taxon>Pentapetalae</taxon>
        <taxon>rosids</taxon>
        <taxon>malvids</taxon>
        <taxon>Malvales</taxon>
        <taxon>Malvaceae</taxon>
        <taxon>Malvoideae</taxon>
        <taxon>Gossypium</taxon>
    </lineage>
</organism>
<dbReference type="AlphaFoldDB" id="A0A7J8TR95"/>
<dbReference type="InterPro" id="IPR036691">
    <property type="entry name" value="Endo/exonu/phosph_ase_sf"/>
</dbReference>
<dbReference type="EMBL" id="JABFAB010000001">
    <property type="protein sequence ID" value="MBA0640717.1"/>
    <property type="molecule type" value="Genomic_DNA"/>
</dbReference>
<dbReference type="OrthoDB" id="998616at2759"/>
<evidence type="ECO:0000313" key="1">
    <source>
        <dbReference type="EMBL" id="MBA0640717.1"/>
    </source>
</evidence>
<dbReference type="Gene3D" id="3.60.10.10">
    <property type="entry name" value="Endonuclease/exonuclease/phosphatase"/>
    <property type="match status" value="1"/>
</dbReference>
<gene>
    <name evidence="1" type="ORF">Goklo_023626</name>
</gene>
<dbReference type="Proteomes" id="UP000593573">
    <property type="component" value="Unassembled WGS sequence"/>
</dbReference>
<sequence length="104" mass="12190">MRLFCWNCRGLENPTIVCELKQLLVSTNSNVIFLYETKLHSNSLQRIHNICRMEGCLAVSSEGRREDDNKKLRFTGFYGHVHPNLRKRSWDILRRVGGAIREGW</sequence>
<evidence type="ECO:0008006" key="3">
    <source>
        <dbReference type="Google" id="ProtNLM"/>
    </source>
</evidence>
<name>A0A7J8TR95_9ROSI</name>
<reference evidence="1 2" key="1">
    <citation type="journal article" date="2019" name="Genome Biol. Evol.">
        <title>Insights into the evolution of the New World diploid cottons (Gossypium, subgenus Houzingenia) based on genome sequencing.</title>
        <authorList>
            <person name="Grover C.E."/>
            <person name="Arick M.A. 2nd"/>
            <person name="Thrash A."/>
            <person name="Conover J.L."/>
            <person name="Sanders W.S."/>
            <person name="Peterson D.G."/>
            <person name="Frelichowski J.E."/>
            <person name="Scheffler J.A."/>
            <person name="Scheffler B.E."/>
            <person name="Wendel J.F."/>
        </authorList>
    </citation>
    <scope>NUCLEOTIDE SEQUENCE [LARGE SCALE GENOMIC DNA]</scope>
    <source>
        <strain evidence="1">57</strain>
        <tissue evidence="1">Leaf</tissue>
    </source>
</reference>
<accession>A0A7J8TR95</accession>
<dbReference type="SUPFAM" id="SSF56219">
    <property type="entry name" value="DNase I-like"/>
    <property type="match status" value="1"/>
</dbReference>
<protein>
    <recommendedName>
        <fullName evidence="3">Endonuclease/exonuclease/phosphatase domain-containing protein</fullName>
    </recommendedName>
</protein>